<dbReference type="Proteomes" id="UP001330749">
    <property type="component" value="Unassembled WGS sequence"/>
</dbReference>
<dbReference type="InterPro" id="IPR023494">
    <property type="entry name" value="Cyt_c_bgen_Ccs1/CcsB/ResB"/>
</dbReference>
<reference evidence="8 9" key="1">
    <citation type="submission" date="2023-03" db="EMBL/GenBank/DDBJ databases">
        <title>Bacillus Genome Sequencing.</title>
        <authorList>
            <person name="Dunlap C."/>
        </authorList>
    </citation>
    <scope>NUCLEOTIDE SEQUENCE [LARGE SCALE GENOMIC DNA]</scope>
    <source>
        <strain evidence="8 9">B-14544</strain>
    </source>
</reference>
<proteinExistence type="predicted"/>
<evidence type="ECO:0000259" key="7">
    <source>
        <dbReference type="Pfam" id="PF05140"/>
    </source>
</evidence>
<protein>
    <submittedName>
        <fullName evidence="8">Cytochrome c biogenesis protein ResB</fullName>
    </submittedName>
</protein>
<accession>A0ABU6NAG9</accession>
<dbReference type="RefSeq" id="WP_327968253.1">
    <property type="nucleotide sequence ID" value="NZ_JARMQG010000152.1"/>
</dbReference>
<keyword evidence="3" id="KW-0201">Cytochrome c-type biogenesis</keyword>
<evidence type="ECO:0000256" key="4">
    <source>
        <dbReference type="ARBA" id="ARBA00022989"/>
    </source>
</evidence>
<sequence>MKDVKCECGHVNPHGTVLCEACGKVLDEQESEKQLVDMRYEGSARRSQTYNKTFIDKIWNFFSSVKVGVWLIVITLIASAIGTIFPQQMYIPQTMPAEDYYQQEYGWLGKLYYQLGFNDLYGSWWYLLLIAMIGISLVICSLDRVVPLYKALKAQNVTRHEGFLKRQRVFGVNTSINAEDFTKVKEHLKGKRYHIREENGDLLAEKGRFSRWGPYVNHVGLIIFLIGGMLRFVPGMYVDKSLWIREGETAVIPETDGKYYLENKKFILQLYNKDKDKKFDQALNRVNQVAKNYQSNVVLYERVGKNIPGEKPKLKKVKDYSIRVNEPLTFNGYSIYQVDYRLDELQSMSFAMTDKATGKSFGDLKINLYNPKPVYNLGNGYSVKILSYFPDFEFEKGGGPTTKSRIPNNPAFVFRMITPDKPKGETSFVAIRQNIEPFGNNKYKMTFRGIETKNVSGLTVRKDLTLWVIILGGIIFMIGVVQGAYWNHRRIWIQRKNGEVWVAAHTNKNWYGLKREIETILEDTKFIMPEDQLQKGLTEKEEA</sequence>
<evidence type="ECO:0000256" key="3">
    <source>
        <dbReference type="ARBA" id="ARBA00022748"/>
    </source>
</evidence>
<evidence type="ECO:0000256" key="5">
    <source>
        <dbReference type="ARBA" id="ARBA00023136"/>
    </source>
</evidence>
<dbReference type="PANTHER" id="PTHR31566">
    <property type="entry name" value="CYTOCHROME C BIOGENESIS PROTEIN CCS1, CHLOROPLASTIC"/>
    <property type="match status" value="1"/>
</dbReference>
<evidence type="ECO:0000313" key="8">
    <source>
        <dbReference type="EMBL" id="MED3563218.1"/>
    </source>
</evidence>
<evidence type="ECO:0000313" key="9">
    <source>
        <dbReference type="Proteomes" id="UP001330749"/>
    </source>
</evidence>
<feature type="transmembrane region" description="Helical" evidence="6">
    <location>
        <begin position="67"/>
        <end position="85"/>
    </location>
</feature>
<keyword evidence="9" id="KW-1185">Reference proteome</keyword>
<feature type="transmembrane region" description="Helical" evidence="6">
    <location>
        <begin position="464"/>
        <end position="486"/>
    </location>
</feature>
<feature type="transmembrane region" description="Helical" evidence="6">
    <location>
        <begin position="124"/>
        <end position="146"/>
    </location>
</feature>
<evidence type="ECO:0000256" key="2">
    <source>
        <dbReference type="ARBA" id="ARBA00022692"/>
    </source>
</evidence>
<keyword evidence="5 6" id="KW-0472">Membrane</keyword>
<keyword evidence="4 6" id="KW-1133">Transmembrane helix</keyword>
<evidence type="ECO:0000256" key="6">
    <source>
        <dbReference type="SAM" id="Phobius"/>
    </source>
</evidence>
<dbReference type="Pfam" id="PF05140">
    <property type="entry name" value="ResB"/>
    <property type="match status" value="1"/>
</dbReference>
<keyword evidence="2 6" id="KW-0812">Transmembrane</keyword>
<comment type="caution">
    <text evidence="8">The sequence shown here is derived from an EMBL/GenBank/DDBJ whole genome shotgun (WGS) entry which is preliminary data.</text>
</comment>
<dbReference type="PANTHER" id="PTHR31566:SF0">
    <property type="entry name" value="CYTOCHROME C BIOGENESIS PROTEIN CCS1, CHLOROPLASTIC"/>
    <property type="match status" value="1"/>
</dbReference>
<gene>
    <name evidence="8" type="ORF">P4447_12310</name>
</gene>
<organism evidence="8 9">
    <name type="scientific">Bacillus xiapuensis</name>
    <dbReference type="NCBI Taxonomy" id="2014075"/>
    <lineage>
        <taxon>Bacteria</taxon>
        <taxon>Bacillati</taxon>
        <taxon>Bacillota</taxon>
        <taxon>Bacilli</taxon>
        <taxon>Bacillales</taxon>
        <taxon>Bacillaceae</taxon>
        <taxon>Bacillus</taxon>
    </lineage>
</organism>
<feature type="domain" description="ResB-like" evidence="7">
    <location>
        <begin position="65"/>
        <end position="518"/>
    </location>
</feature>
<dbReference type="EMBL" id="JARMQG010000152">
    <property type="protein sequence ID" value="MED3563218.1"/>
    <property type="molecule type" value="Genomic_DNA"/>
</dbReference>
<name>A0ABU6NAG9_9BACI</name>
<dbReference type="InterPro" id="IPR007816">
    <property type="entry name" value="ResB-like_domain"/>
</dbReference>
<feature type="transmembrane region" description="Helical" evidence="6">
    <location>
        <begin position="215"/>
        <end position="233"/>
    </location>
</feature>
<comment type="subcellular location">
    <subcellularLocation>
        <location evidence="1">Membrane</location>
        <topology evidence="1">Multi-pass membrane protein</topology>
    </subcellularLocation>
</comment>
<evidence type="ECO:0000256" key="1">
    <source>
        <dbReference type="ARBA" id="ARBA00004141"/>
    </source>
</evidence>